<dbReference type="InterPro" id="IPR015422">
    <property type="entry name" value="PyrdxlP-dep_Trfase_small"/>
</dbReference>
<name>A0A915EMA8_9BILA</name>
<dbReference type="GO" id="GO:0019752">
    <property type="term" value="P:carboxylic acid metabolic process"/>
    <property type="evidence" value="ECO:0007669"/>
    <property type="project" value="InterPro"/>
</dbReference>
<dbReference type="Gene3D" id="3.90.1150.10">
    <property type="entry name" value="Aspartate Aminotransferase, domain 1"/>
    <property type="match status" value="1"/>
</dbReference>
<protein>
    <submittedName>
        <fullName evidence="10">Aromatic-L-amino-acid decarboxylase</fullName>
    </submittedName>
</protein>
<dbReference type="InterPro" id="IPR015424">
    <property type="entry name" value="PyrdxlP-dep_Trfase"/>
</dbReference>
<dbReference type="InterPro" id="IPR002129">
    <property type="entry name" value="PyrdxlP-dep_de-COase"/>
</dbReference>
<keyword evidence="4 6" id="KW-0663">Pyridoxal phosphate</keyword>
<comment type="cofactor">
    <cofactor evidence="1 6 7">
        <name>pyridoxal 5'-phosphate</name>
        <dbReference type="ChEBI" id="CHEBI:597326"/>
    </cofactor>
</comment>
<evidence type="ECO:0000256" key="5">
    <source>
        <dbReference type="ARBA" id="ARBA00023239"/>
    </source>
</evidence>
<evidence type="ECO:0000256" key="1">
    <source>
        <dbReference type="ARBA" id="ARBA00001933"/>
    </source>
</evidence>
<evidence type="ECO:0000313" key="10">
    <source>
        <dbReference type="WBParaSite" id="jg7409"/>
    </source>
</evidence>
<dbReference type="PANTHER" id="PTHR11999:SF70">
    <property type="entry name" value="MIP05841P"/>
    <property type="match status" value="1"/>
</dbReference>
<dbReference type="SUPFAM" id="SSF53383">
    <property type="entry name" value="PLP-dependent transferases"/>
    <property type="match status" value="1"/>
</dbReference>
<dbReference type="GO" id="GO:0005737">
    <property type="term" value="C:cytoplasm"/>
    <property type="evidence" value="ECO:0007669"/>
    <property type="project" value="TreeGrafter"/>
</dbReference>
<evidence type="ECO:0000256" key="7">
    <source>
        <dbReference type="RuleBase" id="RU000382"/>
    </source>
</evidence>
<dbReference type="PANTHER" id="PTHR11999">
    <property type="entry name" value="GROUP II PYRIDOXAL-5-PHOSPHATE DECARBOXYLASE"/>
    <property type="match status" value="1"/>
</dbReference>
<organism evidence="9 10">
    <name type="scientific">Ditylenchus dipsaci</name>
    <dbReference type="NCBI Taxonomy" id="166011"/>
    <lineage>
        <taxon>Eukaryota</taxon>
        <taxon>Metazoa</taxon>
        <taxon>Ecdysozoa</taxon>
        <taxon>Nematoda</taxon>
        <taxon>Chromadorea</taxon>
        <taxon>Rhabditida</taxon>
        <taxon>Tylenchina</taxon>
        <taxon>Tylenchomorpha</taxon>
        <taxon>Sphaerularioidea</taxon>
        <taxon>Anguinidae</taxon>
        <taxon>Anguininae</taxon>
        <taxon>Ditylenchus</taxon>
    </lineage>
</organism>
<feature type="region of interest" description="Disordered" evidence="8">
    <location>
        <begin position="370"/>
        <end position="402"/>
    </location>
</feature>
<comment type="similarity">
    <text evidence="2 7">Belongs to the group II decarboxylase family.</text>
</comment>
<accession>A0A915EMA8</accession>
<feature type="modified residue" description="N6-(pyridoxal phosphate)lysine" evidence="6">
    <location>
        <position position="155"/>
    </location>
</feature>
<dbReference type="Gene3D" id="3.40.640.10">
    <property type="entry name" value="Type I PLP-dependent aspartate aminotransferase-like (Major domain)"/>
    <property type="match status" value="1"/>
</dbReference>
<evidence type="ECO:0000256" key="3">
    <source>
        <dbReference type="ARBA" id="ARBA00022793"/>
    </source>
</evidence>
<evidence type="ECO:0000256" key="4">
    <source>
        <dbReference type="ARBA" id="ARBA00022898"/>
    </source>
</evidence>
<keyword evidence="3" id="KW-0210">Decarboxylase</keyword>
<dbReference type="WBParaSite" id="jg7409">
    <property type="protein sequence ID" value="jg7409"/>
    <property type="gene ID" value="jg7409"/>
</dbReference>
<dbReference type="AlphaFoldDB" id="A0A915EMA8"/>
<keyword evidence="9" id="KW-1185">Reference proteome</keyword>
<dbReference type="InterPro" id="IPR010977">
    <property type="entry name" value="Aromatic_deC"/>
</dbReference>
<reference evidence="10" key="1">
    <citation type="submission" date="2022-11" db="UniProtKB">
        <authorList>
            <consortium name="WormBaseParasite"/>
        </authorList>
    </citation>
    <scope>IDENTIFICATION</scope>
</reference>
<dbReference type="Proteomes" id="UP000887574">
    <property type="component" value="Unplaced"/>
</dbReference>
<proteinExistence type="inferred from homology"/>
<keyword evidence="5 7" id="KW-0456">Lyase</keyword>
<evidence type="ECO:0000313" key="9">
    <source>
        <dbReference type="Proteomes" id="UP000887574"/>
    </source>
</evidence>
<feature type="compositionally biased region" description="Low complexity" evidence="8">
    <location>
        <begin position="370"/>
        <end position="384"/>
    </location>
</feature>
<sequence length="402" mass="45581">MLNKAREEVQFSRLLLMRARCINGCSQQRCVSWCRSLIRTIVKNKQKFLELVAYGSAEAHTCSEKACQLAMALEHEILKDLERGYIPLFIHATSGTTSVCSFDDLVEVTAVGKSLYSLWTHVDAAYAGSALICPELRHLMKGINNADSINMNMHKLLLISTPCAVLWTKDQAAIRETYEIEPVYLRKTSQEATDFRNWGISLSRRSKCLKMWFLFRLYGLSNMQEFIRRLVRFAMRFREHLSRDPRINVVGDTFLSLVCFRLKDSDEEKANQMTSDLCKFVNRSHKLLLTHAKPKNVDIIRICFSQERSSEEDVDESWRILKTLIDEFFLIGCTAVSPNYNHFDVDGRIRASPCPTVDATAASCISSLSPAGSLSSCLSPSTSPRTAESKKSAGYNNNNNKK</sequence>
<dbReference type="Pfam" id="PF00282">
    <property type="entry name" value="Pyridoxal_deC"/>
    <property type="match status" value="1"/>
</dbReference>
<evidence type="ECO:0000256" key="8">
    <source>
        <dbReference type="SAM" id="MobiDB-lite"/>
    </source>
</evidence>
<dbReference type="InterPro" id="IPR015421">
    <property type="entry name" value="PyrdxlP-dep_Trfase_major"/>
</dbReference>
<dbReference type="GO" id="GO:0016831">
    <property type="term" value="F:carboxy-lyase activity"/>
    <property type="evidence" value="ECO:0007669"/>
    <property type="project" value="UniProtKB-KW"/>
</dbReference>
<evidence type="ECO:0000256" key="6">
    <source>
        <dbReference type="PIRSR" id="PIRSR602129-50"/>
    </source>
</evidence>
<dbReference type="GO" id="GO:0030170">
    <property type="term" value="F:pyridoxal phosphate binding"/>
    <property type="evidence" value="ECO:0007669"/>
    <property type="project" value="InterPro"/>
</dbReference>
<evidence type="ECO:0000256" key="2">
    <source>
        <dbReference type="ARBA" id="ARBA00009533"/>
    </source>
</evidence>